<evidence type="ECO:0000256" key="4">
    <source>
        <dbReference type="PROSITE-ProRule" id="PRU00335"/>
    </source>
</evidence>
<evidence type="ECO:0000259" key="5">
    <source>
        <dbReference type="PROSITE" id="PS50977"/>
    </source>
</evidence>
<protein>
    <submittedName>
        <fullName evidence="6">TetR/AcrR family transcriptional regulator</fullName>
    </submittedName>
</protein>
<dbReference type="PANTHER" id="PTHR30055">
    <property type="entry name" value="HTH-TYPE TRANSCRIPTIONAL REGULATOR RUTR"/>
    <property type="match status" value="1"/>
</dbReference>
<sequence length="224" mass="25101">MTPRERASRRAAKSAAAQLETKLLPSQERARSTFETILQVTGLLLGEVGVERLSTNMICERAGLTPPALYRWFPNKYAILAELARRLSRAQLEAVEKRWRKRAGTPLKESVSEVADIMRELDRVTRSQPGGVWIMRAMRAVPLLHDIRKTFRERLVAIVRDGLRVQGREATDKELDIAASLMVEAALAANEMATEGDAEDVDAIAEETGWMVALYADKRWGSPM</sequence>
<accession>A0ABV6DC39</accession>
<comment type="caution">
    <text evidence="6">The sequence shown here is derived from an EMBL/GenBank/DDBJ whole genome shotgun (WGS) entry which is preliminary data.</text>
</comment>
<dbReference type="SUPFAM" id="SSF46689">
    <property type="entry name" value="Homeodomain-like"/>
    <property type="match status" value="1"/>
</dbReference>
<dbReference type="Gene3D" id="1.10.357.10">
    <property type="entry name" value="Tetracycline Repressor, domain 2"/>
    <property type="match status" value="1"/>
</dbReference>
<dbReference type="Pfam" id="PF00440">
    <property type="entry name" value="TetR_N"/>
    <property type="match status" value="1"/>
</dbReference>
<reference evidence="6 7" key="1">
    <citation type="submission" date="2024-09" db="EMBL/GenBank/DDBJ databases">
        <authorList>
            <person name="Sun Q."/>
            <person name="Mori K."/>
        </authorList>
    </citation>
    <scope>NUCLEOTIDE SEQUENCE [LARGE SCALE GENOMIC DNA]</scope>
    <source>
        <strain evidence="6 7">CCM 8543</strain>
    </source>
</reference>
<dbReference type="EMBL" id="JBHLXD010000043">
    <property type="protein sequence ID" value="MFC0210228.1"/>
    <property type="molecule type" value="Genomic_DNA"/>
</dbReference>
<evidence type="ECO:0000256" key="3">
    <source>
        <dbReference type="ARBA" id="ARBA00023163"/>
    </source>
</evidence>
<name>A0ABV6DC39_9HYPH</name>
<keyword evidence="1" id="KW-0805">Transcription regulation</keyword>
<proteinExistence type="predicted"/>
<evidence type="ECO:0000313" key="6">
    <source>
        <dbReference type="EMBL" id="MFC0210228.1"/>
    </source>
</evidence>
<keyword evidence="7" id="KW-1185">Reference proteome</keyword>
<feature type="domain" description="HTH tetR-type" evidence="5">
    <location>
        <begin position="31"/>
        <end position="91"/>
    </location>
</feature>
<feature type="DNA-binding region" description="H-T-H motif" evidence="4">
    <location>
        <begin position="54"/>
        <end position="73"/>
    </location>
</feature>
<dbReference type="InterPro" id="IPR050109">
    <property type="entry name" value="HTH-type_TetR-like_transc_reg"/>
</dbReference>
<keyword evidence="3" id="KW-0804">Transcription</keyword>
<dbReference type="Proteomes" id="UP001589755">
    <property type="component" value="Unassembled WGS sequence"/>
</dbReference>
<evidence type="ECO:0000256" key="2">
    <source>
        <dbReference type="ARBA" id="ARBA00023125"/>
    </source>
</evidence>
<dbReference type="PROSITE" id="PS50977">
    <property type="entry name" value="HTH_TETR_2"/>
    <property type="match status" value="1"/>
</dbReference>
<evidence type="ECO:0000256" key="1">
    <source>
        <dbReference type="ARBA" id="ARBA00023015"/>
    </source>
</evidence>
<evidence type="ECO:0000313" key="7">
    <source>
        <dbReference type="Proteomes" id="UP001589755"/>
    </source>
</evidence>
<dbReference type="PANTHER" id="PTHR30055:SF234">
    <property type="entry name" value="HTH-TYPE TRANSCRIPTIONAL REGULATOR BETI"/>
    <property type="match status" value="1"/>
</dbReference>
<keyword evidence="2 4" id="KW-0238">DNA-binding</keyword>
<organism evidence="6 7">
    <name type="scientific">Chelativorans intermedius</name>
    <dbReference type="NCBI Taxonomy" id="515947"/>
    <lineage>
        <taxon>Bacteria</taxon>
        <taxon>Pseudomonadati</taxon>
        <taxon>Pseudomonadota</taxon>
        <taxon>Alphaproteobacteria</taxon>
        <taxon>Hyphomicrobiales</taxon>
        <taxon>Phyllobacteriaceae</taxon>
        <taxon>Chelativorans</taxon>
    </lineage>
</organism>
<dbReference type="InterPro" id="IPR001647">
    <property type="entry name" value="HTH_TetR"/>
</dbReference>
<dbReference type="RefSeq" id="WP_261522626.1">
    <property type="nucleotide sequence ID" value="NZ_JAODNW010000033.1"/>
</dbReference>
<gene>
    <name evidence="6" type="ORF">ACFFJ2_17665</name>
</gene>
<dbReference type="InterPro" id="IPR009057">
    <property type="entry name" value="Homeodomain-like_sf"/>
</dbReference>